<dbReference type="InterPro" id="IPR012337">
    <property type="entry name" value="RNaseH-like_sf"/>
</dbReference>
<feature type="compositionally biased region" description="Polar residues" evidence="3">
    <location>
        <begin position="101"/>
        <end position="123"/>
    </location>
</feature>
<dbReference type="GeneID" id="36285988"/>
<feature type="region of interest" description="Disordered" evidence="3">
    <location>
        <begin position="440"/>
        <end position="488"/>
    </location>
</feature>
<feature type="compositionally biased region" description="Polar residues" evidence="3">
    <location>
        <begin position="447"/>
        <end position="456"/>
    </location>
</feature>
<keyword evidence="1" id="KW-0540">Nuclease</keyword>
<gene>
    <name evidence="5" type="ORF">VC83_02911</name>
</gene>
<accession>A0A177AEW9</accession>
<dbReference type="CDD" id="cd06141">
    <property type="entry name" value="WRN_exo"/>
    <property type="match status" value="1"/>
</dbReference>
<dbReference type="AlphaFoldDB" id="A0A177AEW9"/>
<dbReference type="InterPro" id="IPR051132">
    <property type="entry name" value="3-5_Exonuclease_domain"/>
</dbReference>
<dbReference type="GO" id="GO:0006139">
    <property type="term" value="P:nucleobase-containing compound metabolic process"/>
    <property type="evidence" value="ECO:0007669"/>
    <property type="project" value="InterPro"/>
</dbReference>
<evidence type="ECO:0000313" key="5">
    <source>
        <dbReference type="EMBL" id="OAF59952.1"/>
    </source>
</evidence>
<dbReference type="SMART" id="SM00474">
    <property type="entry name" value="35EXOc"/>
    <property type="match status" value="1"/>
</dbReference>
<organism evidence="5">
    <name type="scientific">Pseudogymnoascus destructans</name>
    <dbReference type="NCBI Taxonomy" id="655981"/>
    <lineage>
        <taxon>Eukaryota</taxon>
        <taxon>Fungi</taxon>
        <taxon>Dikarya</taxon>
        <taxon>Ascomycota</taxon>
        <taxon>Pezizomycotina</taxon>
        <taxon>Leotiomycetes</taxon>
        <taxon>Thelebolales</taxon>
        <taxon>Thelebolaceae</taxon>
        <taxon>Pseudogymnoascus</taxon>
    </lineage>
</organism>
<dbReference type="GO" id="GO:0005634">
    <property type="term" value="C:nucleus"/>
    <property type="evidence" value="ECO:0007669"/>
    <property type="project" value="TreeGrafter"/>
</dbReference>
<feature type="compositionally biased region" description="Low complexity" evidence="3">
    <location>
        <begin position="124"/>
        <end position="135"/>
    </location>
</feature>
<dbReference type="InterPro" id="IPR002562">
    <property type="entry name" value="3'-5'_exonuclease_dom"/>
</dbReference>
<feature type="compositionally biased region" description="Polar residues" evidence="3">
    <location>
        <begin position="141"/>
        <end position="157"/>
    </location>
</feature>
<dbReference type="VEuPathDB" id="FungiDB:GMDG_05111"/>
<dbReference type="Gene3D" id="3.30.420.10">
    <property type="entry name" value="Ribonuclease H-like superfamily/Ribonuclease H"/>
    <property type="match status" value="1"/>
</dbReference>
<reference evidence="5" key="1">
    <citation type="submission" date="2016-03" db="EMBL/GenBank/DDBJ databases">
        <title>Updated assembly of Pseudogymnoascus destructans, the fungus causing white-nose syndrome of bats.</title>
        <authorList>
            <person name="Palmer J.M."/>
            <person name="Drees K.P."/>
            <person name="Foster J.T."/>
            <person name="Lindner D.L."/>
        </authorList>
    </citation>
    <scope>NUCLEOTIDE SEQUENCE [LARGE SCALE GENOMIC DNA]</scope>
    <source>
        <strain evidence="5">20631-21</strain>
    </source>
</reference>
<proteinExistence type="predicted"/>
<feature type="region of interest" description="Disordered" evidence="3">
    <location>
        <begin position="101"/>
        <end position="171"/>
    </location>
</feature>
<dbReference type="OrthoDB" id="1920326at2759"/>
<dbReference type="EMBL" id="KV441392">
    <property type="protein sequence ID" value="OAF59952.1"/>
    <property type="molecule type" value="Genomic_DNA"/>
</dbReference>
<feature type="domain" description="3'-5' exonuclease" evidence="4">
    <location>
        <begin position="212"/>
        <end position="402"/>
    </location>
</feature>
<evidence type="ECO:0000256" key="3">
    <source>
        <dbReference type="SAM" id="MobiDB-lite"/>
    </source>
</evidence>
<dbReference type="Proteomes" id="UP000077154">
    <property type="component" value="Unassembled WGS sequence"/>
</dbReference>
<evidence type="ECO:0000256" key="2">
    <source>
        <dbReference type="ARBA" id="ARBA00022801"/>
    </source>
</evidence>
<name>A0A177AEW9_9PEZI</name>
<protein>
    <recommendedName>
        <fullName evidence="4">3'-5' exonuclease domain-containing protein</fullName>
    </recommendedName>
</protein>
<evidence type="ECO:0000259" key="4">
    <source>
        <dbReference type="SMART" id="SM00474"/>
    </source>
</evidence>
<dbReference type="PANTHER" id="PTHR13620:SF104">
    <property type="entry name" value="EXONUCLEASE 3'-5' DOMAIN-CONTAINING PROTEIN 2"/>
    <property type="match status" value="1"/>
</dbReference>
<keyword evidence="2" id="KW-0378">Hydrolase</keyword>
<dbReference type="GO" id="GO:0005737">
    <property type="term" value="C:cytoplasm"/>
    <property type="evidence" value="ECO:0007669"/>
    <property type="project" value="TreeGrafter"/>
</dbReference>
<dbReference type="GO" id="GO:0003676">
    <property type="term" value="F:nucleic acid binding"/>
    <property type="evidence" value="ECO:0007669"/>
    <property type="project" value="InterPro"/>
</dbReference>
<dbReference type="GO" id="GO:0008408">
    <property type="term" value="F:3'-5' exonuclease activity"/>
    <property type="evidence" value="ECO:0007669"/>
    <property type="project" value="InterPro"/>
</dbReference>
<sequence>MRLCYHGVSPPSRLLAKSQTSMSSFTGTTSLANDAMRSLAALRGRPPATAAPARPYNLGRLWSPAQGIVFGNGESGLRGSSPRALSTTTLSTLETSTATIENTYTLSSKENLTPTQESDQGTQSLPSSSSSWAPSILDTGGLQTDPSQIEVSQQEAVTGNPKRKEETEVHTPLSFVMPPEVLQKAKDATPDTPDSFWTHRLYTGPDDTKVKVHYCKSRHTTESVLQKHFLGKPILGFDIEWKIDATRFSSPKKNVSLIQLACEDRIILSHLALFPKDGIDDLVAPTLKAILEDPNVSKCGVAIKADCTRVRKFLKVDTRGIFELSHLHRLIEGSAARNPTLINKKLVSLTSQASEHLALPIFKGEVRGSDWSEALSMEQILYAASDAYAGFILYDVLESKRKALRPTPPRPYHAELGLPIRLASGIELVTADDSLDDSTAALEPRKTSPSAPQDPSLSIPLETDDDSSPPLTKTSKRPAKKAERPADPRVDAAAAFAVSYRAANPSTTAAPAALRAYHIWSSHEELLVEDIAGLLRDPPLKTGTVRGYILEALRLEGRGVLGSGAGLRSERGLEIKGREDRVKALLEGVEGDTSGWRWRGLWRIVGGERKST</sequence>
<dbReference type="Pfam" id="PF01612">
    <property type="entry name" value="DNA_pol_A_exo1"/>
    <property type="match status" value="1"/>
</dbReference>
<dbReference type="PANTHER" id="PTHR13620">
    <property type="entry name" value="3-5 EXONUCLEASE"/>
    <property type="match status" value="1"/>
</dbReference>
<dbReference type="SUPFAM" id="SSF53098">
    <property type="entry name" value="Ribonuclease H-like"/>
    <property type="match status" value="1"/>
</dbReference>
<dbReference type="InterPro" id="IPR036397">
    <property type="entry name" value="RNaseH_sf"/>
</dbReference>
<evidence type="ECO:0000256" key="1">
    <source>
        <dbReference type="ARBA" id="ARBA00022722"/>
    </source>
</evidence>
<dbReference type="RefSeq" id="XP_024325234.1">
    <property type="nucleotide sequence ID" value="XM_024466563.1"/>
</dbReference>
<dbReference type="eggNOG" id="KOG4373">
    <property type="taxonomic scope" value="Eukaryota"/>
</dbReference>